<accession>A0AAD5CUY4</accession>
<organism evidence="2 3">
    <name type="scientific">Ambrosia artemisiifolia</name>
    <name type="common">Common ragweed</name>
    <dbReference type="NCBI Taxonomy" id="4212"/>
    <lineage>
        <taxon>Eukaryota</taxon>
        <taxon>Viridiplantae</taxon>
        <taxon>Streptophyta</taxon>
        <taxon>Embryophyta</taxon>
        <taxon>Tracheophyta</taxon>
        <taxon>Spermatophyta</taxon>
        <taxon>Magnoliopsida</taxon>
        <taxon>eudicotyledons</taxon>
        <taxon>Gunneridae</taxon>
        <taxon>Pentapetalae</taxon>
        <taxon>asterids</taxon>
        <taxon>campanulids</taxon>
        <taxon>Asterales</taxon>
        <taxon>Asteraceae</taxon>
        <taxon>Asteroideae</taxon>
        <taxon>Heliantheae alliance</taxon>
        <taxon>Heliantheae</taxon>
        <taxon>Ambrosia</taxon>
    </lineage>
</organism>
<reference evidence="2" key="1">
    <citation type="submission" date="2022-06" db="EMBL/GenBank/DDBJ databases">
        <title>Uncovering the hologenomic basis of an extraordinary plant invasion.</title>
        <authorList>
            <person name="Bieker V.C."/>
            <person name="Martin M.D."/>
            <person name="Gilbert T."/>
            <person name="Hodgins K."/>
            <person name="Battlay P."/>
            <person name="Petersen B."/>
            <person name="Wilson J."/>
        </authorList>
    </citation>
    <scope>NUCLEOTIDE SEQUENCE</scope>
    <source>
        <strain evidence="2">AA19_3_7</strain>
        <tissue evidence="2">Leaf</tissue>
    </source>
</reference>
<name>A0AAD5CUY4_AMBAR</name>
<sequence length="112" mass="13342">MRFKRICRANLKWRVIQRHLKSYHHDERHFIKMEKENSKIRDLLADITKELDHEIHGLKAKLEGQKGDINTQFGELKHHVDAQKNDMKAQYEALQQQLEDIVTEDVVNRLCG</sequence>
<evidence type="ECO:0000256" key="1">
    <source>
        <dbReference type="SAM" id="Coils"/>
    </source>
</evidence>
<dbReference type="Proteomes" id="UP001206925">
    <property type="component" value="Unassembled WGS sequence"/>
</dbReference>
<evidence type="ECO:0000313" key="2">
    <source>
        <dbReference type="EMBL" id="KAI7748778.1"/>
    </source>
</evidence>
<gene>
    <name evidence="2" type="ORF">M8C21_022782</name>
</gene>
<comment type="caution">
    <text evidence="2">The sequence shown here is derived from an EMBL/GenBank/DDBJ whole genome shotgun (WGS) entry which is preliminary data.</text>
</comment>
<dbReference type="EMBL" id="JAMZMK010006464">
    <property type="protein sequence ID" value="KAI7748778.1"/>
    <property type="molecule type" value="Genomic_DNA"/>
</dbReference>
<keyword evidence="1" id="KW-0175">Coiled coil</keyword>
<keyword evidence="3" id="KW-1185">Reference proteome</keyword>
<dbReference type="AlphaFoldDB" id="A0AAD5CUY4"/>
<feature type="non-terminal residue" evidence="2">
    <location>
        <position position="112"/>
    </location>
</feature>
<evidence type="ECO:0000313" key="3">
    <source>
        <dbReference type="Proteomes" id="UP001206925"/>
    </source>
</evidence>
<proteinExistence type="predicted"/>
<feature type="coiled-coil region" evidence="1">
    <location>
        <begin position="77"/>
        <end position="104"/>
    </location>
</feature>
<protein>
    <submittedName>
        <fullName evidence="2">Uncharacterized protein</fullName>
    </submittedName>
</protein>